<reference evidence="1 2" key="1">
    <citation type="submission" date="2013-11" db="EMBL/GenBank/DDBJ databases">
        <title>The Genome Sequence of Phytophthora parasitica P10297.</title>
        <authorList>
            <consortium name="The Broad Institute Genomics Platform"/>
            <person name="Russ C."/>
            <person name="Tyler B."/>
            <person name="Panabieres F."/>
            <person name="Shan W."/>
            <person name="Tripathy S."/>
            <person name="Grunwald N."/>
            <person name="Machado M."/>
            <person name="Johnson C.S."/>
            <person name="Walker B."/>
            <person name="Young S.K."/>
            <person name="Zeng Q."/>
            <person name="Gargeya S."/>
            <person name="Fitzgerald M."/>
            <person name="Haas B."/>
            <person name="Abouelleil A."/>
            <person name="Allen A.W."/>
            <person name="Alvarado L."/>
            <person name="Arachchi H.M."/>
            <person name="Berlin A.M."/>
            <person name="Chapman S.B."/>
            <person name="Gainer-Dewar J."/>
            <person name="Goldberg J."/>
            <person name="Griggs A."/>
            <person name="Gujja S."/>
            <person name="Hansen M."/>
            <person name="Howarth C."/>
            <person name="Imamovic A."/>
            <person name="Ireland A."/>
            <person name="Larimer J."/>
            <person name="McCowan C."/>
            <person name="Murphy C."/>
            <person name="Pearson M."/>
            <person name="Poon T.W."/>
            <person name="Priest M."/>
            <person name="Roberts A."/>
            <person name="Saif S."/>
            <person name="Shea T."/>
            <person name="Sisk P."/>
            <person name="Sykes S."/>
            <person name="Wortman J."/>
            <person name="Nusbaum C."/>
            <person name="Birren B."/>
        </authorList>
    </citation>
    <scope>NUCLEOTIDE SEQUENCE [LARGE SCALE GENOMIC DNA]</scope>
    <source>
        <strain evidence="1 2">P10297</strain>
    </source>
</reference>
<dbReference type="EMBL" id="ANIY01005524">
    <property type="protein sequence ID" value="ETP27723.1"/>
    <property type="molecule type" value="Genomic_DNA"/>
</dbReference>
<name>W2XZB8_PHYNI</name>
<proteinExistence type="predicted"/>
<sequence length="114" mass="12616">MGIAEATHPATRYNSDKNSTIISSDERILGNRVHERCPPSHFGGTTSKLLASRGATFKAYVTQHKFQLGRYIPSRFVGIHCLPSLLHVSSILTSTRTPIVLFNTSSCPLLTLRY</sequence>
<evidence type="ECO:0000313" key="2">
    <source>
        <dbReference type="Proteomes" id="UP000018948"/>
    </source>
</evidence>
<dbReference type="Proteomes" id="UP000018948">
    <property type="component" value="Unassembled WGS sequence"/>
</dbReference>
<comment type="caution">
    <text evidence="1">The sequence shown here is derived from an EMBL/GenBank/DDBJ whole genome shotgun (WGS) entry which is preliminary data.</text>
</comment>
<organism evidence="1 2">
    <name type="scientific">Phytophthora nicotianae P10297</name>
    <dbReference type="NCBI Taxonomy" id="1317064"/>
    <lineage>
        <taxon>Eukaryota</taxon>
        <taxon>Sar</taxon>
        <taxon>Stramenopiles</taxon>
        <taxon>Oomycota</taxon>
        <taxon>Peronosporomycetes</taxon>
        <taxon>Peronosporales</taxon>
        <taxon>Peronosporaceae</taxon>
        <taxon>Phytophthora</taxon>
    </lineage>
</organism>
<protein>
    <submittedName>
        <fullName evidence="1">Uncharacterized protein</fullName>
    </submittedName>
</protein>
<gene>
    <name evidence="1" type="ORF">F442_22997</name>
</gene>
<evidence type="ECO:0000313" key="1">
    <source>
        <dbReference type="EMBL" id="ETP27723.1"/>
    </source>
</evidence>
<dbReference type="AlphaFoldDB" id="W2XZB8"/>
<accession>W2XZB8</accession>